<proteinExistence type="predicted"/>
<reference evidence="2 4" key="2">
    <citation type="journal article" date="2018" name="Plant J.">
        <title>The Physcomitrella patens chromosome-scale assembly reveals moss genome structure and evolution.</title>
        <authorList>
            <person name="Lang D."/>
            <person name="Ullrich K.K."/>
            <person name="Murat F."/>
            <person name="Fuchs J."/>
            <person name="Jenkins J."/>
            <person name="Haas F.B."/>
            <person name="Piednoel M."/>
            <person name="Gundlach H."/>
            <person name="Van Bel M."/>
            <person name="Meyberg R."/>
            <person name="Vives C."/>
            <person name="Morata J."/>
            <person name="Symeonidi A."/>
            <person name="Hiss M."/>
            <person name="Muchero W."/>
            <person name="Kamisugi Y."/>
            <person name="Saleh O."/>
            <person name="Blanc G."/>
            <person name="Decker E.L."/>
            <person name="van Gessel N."/>
            <person name="Grimwood J."/>
            <person name="Hayes R.D."/>
            <person name="Graham S.W."/>
            <person name="Gunter L.E."/>
            <person name="McDaniel S.F."/>
            <person name="Hoernstein S.N.W."/>
            <person name="Larsson A."/>
            <person name="Li F.W."/>
            <person name="Perroud P.F."/>
            <person name="Phillips J."/>
            <person name="Ranjan P."/>
            <person name="Rokshar D.S."/>
            <person name="Rothfels C.J."/>
            <person name="Schneider L."/>
            <person name="Shu S."/>
            <person name="Stevenson D.W."/>
            <person name="Thummler F."/>
            <person name="Tillich M."/>
            <person name="Villarreal Aguilar J.C."/>
            <person name="Widiez T."/>
            <person name="Wong G.K."/>
            <person name="Wymore A."/>
            <person name="Zhang Y."/>
            <person name="Zimmer A.D."/>
            <person name="Quatrano R.S."/>
            <person name="Mayer K.F.X."/>
            <person name="Goodstein D."/>
            <person name="Casacuberta J.M."/>
            <person name="Vandepoele K."/>
            <person name="Reski R."/>
            <person name="Cuming A.C."/>
            <person name="Tuskan G.A."/>
            <person name="Maumus F."/>
            <person name="Salse J."/>
            <person name="Schmutz J."/>
            <person name="Rensing S.A."/>
        </authorList>
    </citation>
    <scope>NUCLEOTIDE SEQUENCE [LARGE SCALE GENOMIC DNA]</scope>
    <source>
        <strain evidence="3 4">cv. Gransden 2004</strain>
    </source>
</reference>
<dbReference type="EnsemblPlants" id="Pp3c6_9300V3.1">
    <property type="protein sequence ID" value="PAC:32975633.CDS.1"/>
    <property type="gene ID" value="Pp3c6_9300"/>
</dbReference>
<name>A0A2K1KEZ7_PHYPA</name>
<sequence>MKILATKGTYNKINKLLNYGIFIINILLVIALFESDKPKVEELINVGTTNNVKNIVRKIVVELIANKII</sequence>
<organism evidence="2">
    <name type="scientific">Physcomitrium patens</name>
    <name type="common">Spreading-leaved earth moss</name>
    <name type="synonym">Physcomitrella patens</name>
    <dbReference type="NCBI Taxonomy" id="3218"/>
    <lineage>
        <taxon>Eukaryota</taxon>
        <taxon>Viridiplantae</taxon>
        <taxon>Streptophyta</taxon>
        <taxon>Embryophyta</taxon>
        <taxon>Bryophyta</taxon>
        <taxon>Bryophytina</taxon>
        <taxon>Bryopsida</taxon>
        <taxon>Funariidae</taxon>
        <taxon>Funariales</taxon>
        <taxon>Funariaceae</taxon>
        <taxon>Physcomitrium</taxon>
    </lineage>
</organism>
<evidence type="ECO:0000256" key="1">
    <source>
        <dbReference type="SAM" id="Phobius"/>
    </source>
</evidence>
<dbReference type="GO" id="GO:0006886">
    <property type="term" value="P:intracellular protein transport"/>
    <property type="evidence" value="ECO:0000318"/>
    <property type="project" value="GO_Central"/>
</dbReference>
<keyword evidence="1" id="KW-1133">Transmembrane helix</keyword>
<gene>
    <name evidence="2" type="ORF">PHYPA_008724</name>
</gene>
<dbReference type="PANTHER" id="PTHR47317:SF1">
    <property type="entry name" value="PROTEIN LHCP TRANSLOCATION DEFECT"/>
    <property type="match status" value="1"/>
</dbReference>
<keyword evidence="1" id="KW-0812">Transmembrane</keyword>
<dbReference type="GO" id="GO:0009570">
    <property type="term" value="C:chloroplast stroma"/>
    <property type="evidence" value="ECO:0000318"/>
    <property type="project" value="GO_Central"/>
</dbReference>
<evidence type="ECO:0000313" key="3">
    <source>
        <dbReference type="EnsemblPlants" id="PAC:32975633.CDS.1"/>
    </source>
</evidence>
<dbReference type="GO" id="GO:0009941">
    <property type="term" value="C:chloroplast envelope"/>
    <property type="evidence" value="ECO:0000318"/>
    <property type="project" value="GO_Central"/>
</dbReference>
<accession>A0A2K1KEZ7</accession>
<dbReference type="EMBL" id="ABEU02000006">
    <property type="protein sequence ID" value="PNR52350.1"/>
    <property type="molecule type" value="Genomic_DNA"/>
</dbReference>
<protein>
    <submittedName>
        <fullName evidence="2 3">Uncharacterized protein</fullName>
    </submittedName>
</protein>
<reference evidence="3" key="3">
    <citation type="submission" date="2020-12" db="UniProtKB">
        <authorList>
            <consortium name="EnsemblPlants"/>
        </authorList>
    </citation>
    <scope>IDENTIFICATION</scope>
</reference>
<dbReference type="AlphaFoldDB" id="A0A2K1KEZ7"/>
<evidence type="ECO:0000313" key="2">
    <source>
        <dbReference type="EMBL" id="PNR52350.1"/>
    </source>
</evidence>
<dbReference type="InParanoid" id="A0A2K1KEZ7"/>
<keyword evidence="4" id="KW-1185">Reference proteome</keyword>
<dbReference type="InterPro" id="IPR044242">
    <property type="entry name" value="LTD-like"/>
</dbReference>
<reference evidence="2 4" key="1">
    <citation type="journal article" date="2008" name="Science">
        <title>The Physcomitrella genome reveals evolutionary insights into the conquest of land by plants.</title>
        <authorList>
            <person name="Rensing S."/>
            <person name="Lang D."/>
            <person name="Zimmer A."/>
            <person name="Terry A."/>
            <person name="Salamov A."/>
            <person name="Shapiro H."/>
            <person name="Nishiyama T."/>
            <person name="Perroud P.-F."/>
            <person name="Lindquist E."/>
            <person name="Kamisugi Y."/>
            <person name="Tanahashi T."/>
            <person name="Sakakibara K."/>
            <person name="Fujita T."/>
            <person name="Oishi K."/>
            <person name="Shin-I T."/>
            <person name="Kuroki Y."/>
            <person name="Toyoda A."/>
            <person name="Suzuki Y."/>
            <person name="Hashimoto A."/>
            <person name="Yamaguchi K."/>
            <person name="Sugano A."/>
            <person name="Kohara Y."/>
            <person name="Fujiyama A."/>
            <person name="Anterola A."/>
            <person name="Aoki S."/>
            <person name="Ashton N."/>
            <person name="Barbazuk W.B."/>
            <person name="Barker E."/>
            <person name="Bennetzen J."/>
            <person name="Bezanilla M."/>
            <person name="Blankenship R."/>
            <person name="Cho S.H."/>
            <person name="Dutcher S."/>
            <person name="Estelle M."/>
            <person name="Fawcett J.A."/>
            <person name="Gundlach H."/>
            <person name="Hanada K."/>
            <person name="Heyl A."/>
            <person name="Hicks K.A."/>
            <person name="Hugh J."/>
            <person name="Lohr M."/>
            <person name="Mayer K."/>
            <person name="Melkozernov A."/>
            <person name="Murata T."/>
            <person name="Nelson D."/>
            <person name="Pils B."/>
            <person name="Prigge M."/>
            <person name="Reiss B."/>
            <person name="Renner T."/>
            <person name="Rombauts S."/>
            <person name="Rushton P."/>
            <person name="Sanderfoot A."/>
            <person name="Schween G."/>
            <person name="Shiu S.-H."/>
            <person name="Stueber K."/>
            <person name="Theodoulou F.L."/>
            <person name="Tu H."/>
            <person name="Van de Peer Y."/>
            <person name="Verrier P.J."/>
            <person name="Waters E."/>
            <person name="Wood A."/>
            <person name="Yang L."/>
            <person name="Cove D."/>
            <person name="Cuming A."/>
            <person name="Hasebe M."/>
            <person name="Lucas S."/>
            <person name="Mishler D.B."/>
            <person name="Reski R."/>
            <person name="Grigoriev I."/>
            <person name="Quatrano R.S."/>
            <person name="Boore J.L."/>
        </authorList>
    </citation>
    <scope>NUCLEOTIDE SEQUENCE [LARGE SCALE GENOMIC DNA]</scope>
    <source>
        <strain evidence="3 4">cv. Gransden 2004</strain>
    </source>
</reference>
<keyword evidence="1" id="KW-0472">Membrane</keyword>
<feature type="transmembrane region" description="Helical" evidence="1">
    <location>
        <begin position="16"/>
        <end position="33"/>
    </location>
</feature>
<dbReference type="GO" id="GO:0090391">
    <property type="term" value="P:granum assembly"/>
    <property type="evidence" value="ECO:0000318"/>
    <property type="project" value="GO_Central"/>
</dbReference>
<dbReference type="Gramene" id="Pp3c6_9300V3.1">
    <property type="protein sequence ID" value="PAC:32975633.CDS.1"/>
    <property type="gene ID" value="Pp3c6_9300"/>
</dbReference>
<dbReference type="PANTHER" id="PTHR47317">
    <property type="entry name" value="PROTEIN LHCP TRANSLOCATION DEFECT"/>
    <property type="match status" value="1"/>
</dbReference>
<dbReference type="Proteomes" id="UP000006727">
    <property type="component" value="Chromosome 6"/>
</dbReference>
<evidence type="ECO:0000313" key="4">
    <source>
        <dbReference type="Proteomes" id="UP000006727"/>
    </source>
</evidence>